<accession>A0A0L6UB48</accession>
<sequence>MHGVVTSLLYMRIYKGMRRLHTMIKQIPEHTIVQNWKLIRNRLVETNQMSGKDAEKFEKY</sequence>
<gene>
    <name evidence="1" type="ORF">VP01_780g5</name>
</gene>
<evidence type="ECO:0000313" key="1">
    <source>
        <dbReference type="EMBL" id="KNZ45779.1"/>
    </source>
</evidence>
<dbReference type="EMBL" id="LAVV01013283">
    <property type="protein sequence ID" value="KNZ45779.1"/>
    <property type="molecule type" value="Genomic_DNA"/>
</dbReference>
<dbReference type="AlphaFoldDB" id="A0A0L6UB48"/>
<evidence type="ECO:0000313" key="2">
    <source>
        <dbReference type="Proteomes" id="UP000037035"/>
    </source>
</evidence>
<dbReference type="Proteomes" id="UP000037035">
    <property type="component" value="Unassembled WGS sequence"/>
</dbReference>
<dbReference type="VEuPathDB" id="FungiDB:VP01_780g5"/>
<proteinExistence type="predicted"/>
<keyword evidence="2" id="KW-1185">Reference proteome</keyword>
<reference evidence="1 2" key="1">
    <citation type="submission" date="2015-08" db="EMBL/GenBank/DDBJ databases">
        <title>Next Generation Sequencing and Analysis of the Genome of Puccinia sorghi L Schw, the Causal Agent of Maize Common Rust.</title>
        <authorList>
            <person name="Rochi L."/>
            <person name="Burguener G."/>
            <person name="Darino M."/>
            <person name="Turjanski A."/>
            <person name="Kreff E."/>
            <person name="Dieguez M.J."/>
            <person name="Sacco F."/>
        </authorList>
    </citation>
    <scope>NUCLEOTIDE SEQUENCE [LARGE SCALE GENOMIC DNA]</scope>
    <source>
        <strain evidence="1 2">RO10H11247</strain>
    </source>
</reference>
<name>A0A0L6UB48_9BASI</name>
<dbReference type="OrthoDB" id="2506705at2759"/>
<comment type="caution">
    <text evidence="1">The sequence shown here is derived from an EMBL/GenBank/DDBJ whole genome shotgun (WGS) entry which is preliminary data.</text>
</comment>
<protein>
    <submittedName>
        <fullName evidence="1">Uncharacterized protein</fullName>
    </submittedName>
</protein>
<organism evidence="1 2">
    <name type="scientific">Puccinia sorghi</name>
    <dbReference type="NCBI Taxonomy" id="27349"/>
    <lineage>
        <taxon>Eukaryota</taxon>
        <taxon>Fungi</taxon>
        <taxon>Dikarya</taxon>
        <taxon>Basidiomycota</taxon>
        <taxon>Pucciniomycotina</taxon>
        <taxon>Pucciniomycetes</taxon>
        <taxon>Pucciniales</taxon>
        <taxon>Pucciniaceae</taxon>
        <taxon>Puccinia</taxon>
    </lineage>
</organism>